<reference evidence="2 3" key="2">
    <citation type="submission" date="2018-11" db="EMBL/GenBank/DDBJ databases">
        <authorList>
            <consortium name="Pathogen Informatics"/>
        </authorList>
    </citation>
    <scope>NUCLEOTIDE SEQUENCE [LARGE SCALE GENOMIC DNA]</scope>
</reference>
<reference evidence="4" key="1">
    <citation type="submission" date="2016-06" db="UniProtKB">
        <authorList>
            <consortium name="WormBaseParasite"/>
        </authorList>
    </citation>
    <scope>IDENTIFICATION</scope>
</reference>
<evidence type="ECO:0000313" key="4">
    <source>
        <dbReference type="WBParaSite" id="GPUH_0002699701-mRNA-1"/>
    </source>
</evidence>
<evidence type="ECO:0000313" key="3">
    <source>
        <dbReference type="Proteomes" id="UP000271098"/>
    </source>
</evidence>
<sequence>MVRPTRIDVSPQQQLRQRLEKRGIGRPDGPC</sequence>
<name>A0A183F176_9BILA</name>
<evidence type="ECO:0000313" key="2">
    <source>
        <dbReference type="EMBL" id="VDN49745.1"/>
    </source>
</evidence>
<dbReference type="WBParaSite" id="GPUH_0002699701-mRNA-1">
    <property type="protein sequence ID" value="GPUH_0002699701-mRNA-1"/>
    <property type="gene ID" value="GPUH_0002699701"/>
</dbReference>
<evidence type="ECO:0000256" key="1">
    <source>
        <dbReference type="SAM" id="MobiDB-lite"/>
    </source>
</evidence>
<dbReference type="AlphaFoldDB" id="A0A183F176"/>
<dbReference type="EMBL" id="UYRT01116268">
    <property type="protein sequence ID" value="VDN49745.1"/>
    <property type="molecule type" value="Genomic_DNA"/>
</dbReference>
<dbReference type="Proteomes" id="UP000271098">
    <property type="component" value="Unassembled WGS sequence"/>
</dbReference>
<keyword evidence="3" id="KW-1185">Reference proteome</keyword>
<organism evidence="4">
    <name type="scientific">Gongylonema pulchrum</name>
    <dbReference type="NCBI Taxonomy" id="637853"/>
    <lineage>
        <taxon>Eukaryota</taxon>
        <taxon>Metazoa</taxon>
        <taxon>Ecdysozoa</taxon>
        <taxon>Nematoda</taxon>
        <taxon>Chromadorea</taxon>
        <taxon>Rhabditida</taxon>
        <taxon>Spirurina</taxon>
        <taxon>Spiruromorpha</taxon>
        <taxon>Spiruroidea</taxon>
        <taxon>Gongylonematidae</taxon>
        <taxon>Gongylonema</taxon>
    </lineage>
</organism>
<protein>
    <submittedName>
        <fullName evidence="4">Protein-L-isoaspartate O-methyltransferase</fullName>
    </submittedName>
</protein>
<proteinExistence type="predicted"/>
<accession>A0A183F176</accession>
<feature type="region of interest" description="Disordered" evidence="1">
    <location>
        <begin position="1"/>
        <end position="31"/>
    </location>
</feature>
<gene>
    <name evidence="2" type="ORF">GPUH_LOCUS26967</name>
</gene>